<dbReference type="GO" id="GO:0016020">
    <property type="term" value="C:membrane"/>
    <property type="evidence" value="ECO:0007669"/>
    <property type="project" value="UniProtKB-SubCell"/>
</dbReference>
<feature type="compositionally biased region" description="Basic and acidic residues" evidence="8">
    <location>
        <begin position="17"/>
        <end position="28"/>
    </location>
</feature>
<evidence type="ECO:0000313" key="9">
    <source>
        <dbReference type="EMBL" id="CAJ1956461.1"/>
    </source>
</evidence>
<reference evidence="9" key="1">
    <citation type="submission" date="2023-08" db="EMBL/GenBank/DDBJ databases">
        <authorList>
            <person name="Audoor S."/>
            <person name="Bilcke G."/>
        </authorList>
    </citation>
    <scope>NUCLEOTIDE SEQUENCE</scope>
</reference>
<comment type="subcellular location">
    <subcellularLocation>
        <location evidence="1">Membrane</location>
        <topology evidence="1">Single-pass membrane protein</topology>
    </subcellularLocation>
</comment>
<evidence type="ECO:0000256" key="3">
    <source>
        <dbReference type="ARBA" id="ARBA00022676"/>
    </source>
</evidence>
<feature type="compositionally biased region" description="Basic residues" evidence="8">
    <location>
        <begin position="34"/>
        <end position="45"/>
    </location>
</feature>
<keyword evidence="10" id="KW-1185">Reference proteome</keyword>
<evidence type="ECO:0000256" key="1">
    <source>
        <dbReference type="ARBA" id="ARBA00004167"/>
    </source>
</evidence>
<dbReference type="GO" id="GO:0016757">
    <property type="term" value="F:glycosyltransferase activity"/>
    <property type="evidence" value="ECO:0007669"/>
    <property type="project" value="UniProtKB-KW"/>
</dbReference>
<keyword evidence="6" id="KW-1133">Transmembrane helix</keyword>
<protein>
    <recommendedName>
        <fullName evidence="11">Glycosyltransferase family 92 protein</fullName>
    </recommendedName>
</protein>
<dbReference type="Pfam" id="PF01697">
    <property type="entry name" value="Glyco_transf_92"/>
    <property type="match status" value="1"/>
</dbReference>
<evidence type="ECO:0000256" key="8">
    <source>
        <dbReference type="SAM" id="MobiDB-lite"/>
    </source>
</evidence>
<name>A0AAD2FXZ3_9STRA</name>
<dbReference type="PANTHER" id="PTHR21461:SF69">
    <property type="entry name" value="GLYCOSYLTRANSFERASE FAMILY 92 PROTEIN"/>
    <property type="match status" value="1"/>
</dbReference>
<keyword evidence="4" id="KW-0808">Transferase</keyword>
<dbReference type="PANTHER" id="PTHR21461">
    <property type="entry name" value="GLYCOSYLTRANSFERASE FAMILY 92 PROTEIN"/>
    <property type="match status" value="1"/>
</dbReference>
<keyword evidence="7" id="KW-0472">Membrane</keyword>
<gene>
    <name evidence="9" type="ORF">CYCCA115_LOCUS16245</name>
</gene>
<dbReference type="Proteomes" id="UP001295423">
    <property type="component" value="Unassembled WGS sequence"/>
</dbReference>
<evidence type="ECO:0000256" key="7">
    <source>
        <dbReference type="ARBA" id="ARBA00023136"/>
    </source>
</evidence>
<evidence type="ECO:0000256" key="5">
    <source>
        <dbReference type="ARBA" id="ARBA00022692"/>
    </source>
</evidence>
<organism evidence="9 10">
    <name type="scientific">Cylindrotheca closterium</name>
    <dbReference type="NCBI Taxonomy" id="2856"/>
    <lineage>
        <taxon>Eukaryota</taxon>
        <taxon>Sar</taxon>
        <taxon>Stramenopiles</taxon>
        <taxon>Ochrophyta</taxon>
        <taxon>Bacillariophyta</taxon>
        <taxon>Bacillariophyceae</taxon>
        <taxon>Bacillariophycidae</taxon>
        <taxon>Bacillariales</taxon>
        <taxon>Bacillariaceae</taxon>
        <taxon>Cylindrotheca</taxon>
    </lineage>
</organism>
<evidence type="ECO:0000256" key="2">
    <source>
        <dbReference type="ARBA" id="ARBA00007647"/>
    </source>
</evidence>
<comment type="caution">
    <text evidence="9">The sequence shown here is derived from an EMBL/GenBank/DDBJ whole genome shotgun (WGS) entry which is preliminary data.</text>
</comment>
<accession>A0AAD2FXZ3</accession>
<comment type="similarity">
    <text evidence="2">Belongs to the glycosyltransferase 92 family.</text>
</comment>
<dbReference type="InterPro" id="IPR008166">
    <property type="entry name" value="Glyco_transf_92"/>
</dbReference>
<evidence type="ECO:0000256" key="4">
    <source>
        <dbReference type="ARBA" id="ARBA00022679"/>
    </source>
</evidence>
<keyword evidence="5" id="KW-0812">Transmembrane</keyword>
<feature type="region of interest" description="Disordered" evidence="8">
    <location>
        <begin position="1"/>
        <end position="58"/>
    </location>
</feature>
<dbReference type="AlphaFoldDB" id="A0AAD2FXZ3"/>
<keyword evidence="3" id="KW-0328">Glycosyltransferase</keyword>
<evidence type="ECO:0008006" key="11">
    <source>
        <dbReference type="Google" id="ProtNLM"/>
    </source>
</evidence>
<dbReference type="GO" id="GO:0005737">
    <property type="term" value="C:cytoplasm"/>
    <property type="evidence" value="ECO:0007669"/>
    <property type="project" value="TreeGrafter"/>
</dbReference>
<sequence length="731" mass="84603">MAKAAQTEDDASISARQKAEEEARRKAFEALQAKPKKEKPKRMRPNWRPEPYGHRVKPQVLLEHNKPSEEEGNRQVPDDQILTAYLEPIDQTQWKIKPLPRRTTTAADLTKVTYPQLNSCSKLMEQWPVDEYSDADPYLPWIHDVFPTYDGQFVQFVAQNKNRCHTGTTDEEEAILEQMRPQTTLLEHVPIKKLEHGKYRLASHEEADPETMATRFICKFKPSGHVTFSEFNFDYEWVSFRKTQRVMFDPDGRDIKQLHTSQLLFKCPIPPELQETIKSGDSVVDDWATIFVDVIPIRTEPRYGHPGEFLVPKYSKEATAHTHLNFYNTTYHWGDNHILPELQDSGRWANIPICKPSLMEYEPQGHEQLEAPKYRGEDGTPKNHHLVSCLWASAGYTTRGHRFAINDGQRRLLEWITFNKMLGWDHFYIYDNTAAFTNETSLQPIADMFPNDVTILKWPSRVCNNNPNNVDSPGERSSQYAAEASCRLRFGPHVNWIGQFDIDEYMVPMGEYNSMLPLLEKLDSENKKIISMASWRAWPRATHINPIVPIKDNKYCGTGHQCFDLSIQSNTSMLEAYNCDRNKPGQKTTVMPAEKQIYRADYVKQHFVHYSTVTESTLLPTEEFKEKFGHRRQAPDPLSRFGDEVTEGLMIHSKAVAHQDTAGWLRNCHKDAHPFSLCRLGYPYPKGGDQDTGPQWNEDGWKYNCFVNEKVDNYWAPLLKENLIKQGFFGQ</sequence>
<dbReference type="EMBL" id="CAKOGP040001914">
    <property type="protein sequence ID" value="CAJ1956461.1"/>
    <property type="molecule type" value="Genomic_DNA"/>
</dbReference>
<evidence type="ECO:0000256" key="6">
    <source>
        <dbReference type="ARBA" id="ARBA00022989"/>
    </source>
</evidence>
<evidence type="ECO:0000313" key="10">
    <source>
        <dbReference type="Proteomes" id="UP001295423"/>
    </source>
</evidence>
<proteinExistence type="inferred from homology"/>